<dbReference type="KEGG" id="xtr:100379910"/>
<dbReference type="SUPFAM" id="SSF50494">
    <property type="entry name" value="Trypsin-like serine proteases"/>
    <property type="match status" value="2"/>
</dbReference>
<dbReference type="GO" id="GO:0016485">
    <property type="term" value="P:protein processing"/>
    <property type="evidence" value="ECO:0000318"/>
    <property type="project" value="GO_Central"/>
</dbReference>
<gene>
    <name evidence="13 14" type="primary">tysnd1</name>
</gene>
<evidence type="ECO:0000256" key="4">
    <source>
        <dbReference type="ARBA" id="ARBA00022729"/>
    </source>
</evidence>
<evidence type="ECO:0000256" key="1">
    <source>
        <dbReference type="ARBA" id="ARBA00004275"/>
    </source>
</evidence>
<dbReference type="AlphaFoldDB" id="A0A8J0QRN3"/>
<comment type="PTM">
    <text evidence="10">The full-lengh TYSND1 is the active the proteolytic processing of PTS1- and PTS2-proteins and in self-cleavage, and intermolecular self-cleavage of TYSND1 down-regulates its protease activity.</text>
</comment>
<dbReference type="InterPro" id="IPR043504">
    <property type="entry name" value="Peptidase_S1_PA_chymotrypsin"/>
</dbReference>
<keyword evidence="5 10" id="KW-0378">Hydrolase</keyword>
<name>A0A8J0QRN3_XENTR</name>
<evidence type="ECO:0000256" key="7">
    <source>
        <dbReference type="ARBA" id="ARBA00023140"/>
    </source>
</evidence>
<dbReference type="Xenbase" id="XB-GENE-972865">
    <property type="gene designation" value="tysnd1"/>
</dbReference>
<dbReference type="InterPro" id="IPR009003">
    <property type="entry name" value="Peptidase_S1_PA"/>
</dbReference>
<dbReference type="Gene3D" id="2.40.10.10">
    <property type="entry name" value="Trypsin-like serine proteases"/>
    <property type="match status" value="2"/>
</dbReference>
<evidence type="ECO:0000256" key="2">
    <source>
        <dbReference type="ARBA" id="ARBA00008764"/>
    </source>
</evidence>
<evidence type="ECO:0000313" key="14">
    <source>
        <dbReference type="Xenbase" id="XB-GENE-972865"/>
    </source>
</evidence>
<comment type="function">
    <text evidence="8 10">Peroxisomal protease that mediates both the removal of the leader peptide from proteins containing a PTS2 target sequence and processes several PTS1-containing proteins. Catalyzes the processing of PTS1-proteins involved in the peroxisomal beta-oxidation of fatty acids.</text>
</comment>
<comment type="similarity">
    <text evidence="2 10 11">Belongs to the peptidase S1B family.</text>
</comment>
<protein>
    <recommendedName>
        <fullName evidence="9 10">Peroxisomal leader peptide-processing protease</fullName>
        <ecNumber evidence="10">3.4.21.-</ecNumber>
    </recommendedName>
</protein>
<dbReference type="Pfam" id="PF13365">
    <property type="entry name" value="Trypsin_2"/>
    <property type="match status" value="1"/>
</dbReference>
<dbReference type="GO" id="GO:0004252">
    <property type="term" value="F:serine-type endopeptidase activity"/>
    <property type="evidence" value="ECO:0000318"/>
    <property type="project" value="GO_Central"/>
</dbReference>
<dbReference type="CTD" id="219743"/>
<proteinExistence type="inferred from homology"/>
<evidence type="ECO:0000313" key="12">
    <source>
        <dbReference type="Proteomes" id="UP000008143"/>
    </source>
</evidence>
<dbReference type="EC" id="3.4.21.-" evidence="10"/>
<evidence type="ECO:0000256" key="9">
    <source>
        <dbReference type="ARBA" id="ARBA00071396"/>
    </source>
</evidence>
<dbReference type="PANTHER" id="PTHR21004">
    <property type="entry name" value="SERINE PROTEASE-RELATED"/>
    <property type="match status" value="1"/>
</dbReference>
<dbReference type="PANTHER" id="PTHR21004:SF0">
    <property type="entry name" value="PEROXISOMAL LEADER PEPTIDE-PROCESSING PROTEASE"/>
    <property type="match status" value="1"/>
</dbReference>
<dbReference type="AGR" id="Xenbase:XB-GENE-972865"/>
<evidence type="ECO:0000313" key="13">
    <source>
        <dbReference type="RefSeq" id="XP_002936002.1"/>
    </source>
</evidence>
<dbReference type="Proteomes" id="UP000008143">
    <property type="component" value="Chromosome 7"/>
</dbReference>
<comment type="subcellular location">
    <subcellularLocation>
        <location evidence="1 10">Peroxisome</location>
    </subcellularLocation>
</comment>
<evidence type="ECO:0000256" key="3">
    <source>
        <dbReference type="ARBA" id="ARBA00022670"/>
    </source>
</evidence>
<evidence type="ECO:0000256" key="11">
    <source>
        <dbReference type="RuleBase" id="RU004296"/>
    </source>
</evidence>
<dbReference type="PRINTS" id="PR00839">
    <property type="entry name" value="V8PROTEASE"/>
</dbReference>
<accession>A0A8J0QRN3</accession>
<dbReference type="InterPro" id="IPR039245">
    <property type="entry name" value="TYSND1/DEG15"/>
</dbReference>
<dbReference type="InterPro" id="IPR008256">
    <property type="entry name" value="Peptidase_S1B"/>
</dbReference>
<dbReference type="OMA" id="CWKSTEW"/>
<keyword evidence="3 10" id="KW-0645">Protease</keyword>
<evidence type="ECO:0000256" key="8">
    <source>
        <dbReference type="ARBA" id="ARBA00060175"/>
    </source>
</evidence>
<keyword evidence="4" id="KW-0732">Signal</keyword>
<keyword evidence="7 10" id="KW-0576">Peroxisome</keyword>
<dbReference type="FunFam" id="2.40.10.10:FF:000080">
    <property type="entry name" value="peroxisomal leader peptide-processing protease"/>
    <property type="match status" value="1"/>
</dbReference>
<dbReference type="OrthoDB" id="17845at2759"/>
<sequence>MLEAAEWSGCVVTTAQASQGSIHKRHERGFRNKEHYIVEKRNPSLYNKAPQTECDGQWSCSGVILDRSLALVLCHGAIFFPFLKNNENAFSKNNLLAEDFESDLIIQVECPSLHGTSSDSKIKLDAEGLQQRPGLGLIPLSDEAGLPTHQLLYQAQLLMLVPCPEFQMAFSRLFSKAEGWEFSSEEEKHEYGELQKDLSYLHWFALLKLRSPLSDRHKKITFVPSSMLEKGCTVIACGSPFGSFYPDIFLNSISKGIISNTAGDRNVVLLTDARCLPGSEGGGIFAAERDRLCLVGIIVVPLCWKANEWVGLTVACSISHILENIIKSLSLTKALEENNIIATKVEGFCSSDLKRVHKLTKKQIASVVLVDSGQVWGSGVLVNPKVVLTCRHVVRNASRVTVKIRHPTSEMFQVLSGQVVFSTKESSPYDVAVVELKDSIPGIPEPVLASEYCTGMDVLIWGYGAFGESCGPSATSGVLSSVISIGDVPVMLQTSCAVHGGSSGGPVFSSHTGELLGIVASNTRDNTTGATYPHLNFSIPVIILEEALQRYKLCGDLRSFQELNNVSHAVRNVWRLQRIPEKVLQSKL</sequence>
<dbReference type="GeneID" id="100379910"/>
<evidence type="ECO:0000256" key="6">
    <source>
        <dbReference type="ARBA" id="ARBA00022825"/>
    </source>
</evidence>
<evidence type="ECO:0000256" key="10">
    <source>
        <dbReference type="PIRNR" id="PIRNR037989"/>
    </source>
</evidence>
<keyword evidence="12" id="KW-1185">Reference proteome</keyword>
<dbReference type="GO" id="GO:0005782">
    <property type="term" value="C:peroxisomal matrix"/>
    <property type="evidence" value="ECO:0007669"/>
    <property type="project" value="UniProtKB-ARBA"/>
</dbReference>
<dbReference type="GO" id="GO:0031998">
    <property type="term" value="P:regulation of fatty acid beta-oxidation"/>
    <property type="evidence" value="ECO:0000318"/>
    <property type="project" value="GO_Central"/>
</dbReference>
<organism evidence="12 13">
    <name type="scientific">Xenopus tropicalis</name>
    <name type="common">Western clawed frog</name>
    <name type="synonym">Silurana tropicalis</name>
    <dbReference type="NCBI Taxonomy" id="8364"/>
    <lineage>
        <taxon>Eukaryota</taxon>
        <taxon>Metazoa</taxon>
        <taxon>Chordata</taxon>
        <taxon>Craniata</taxon>
        <taxon>Vertebrata</taxon>
        <taxon>Euteleostomi</taxon>
        <taxon>Amphibia</taxon>
        <taxon>Batrachia</taxon>
        <taxon>Anura</taxon>
        <taxon>Pipoidea</taxon>
        <taxon>Pipidae</taxon>
        <taxon>Xenopodinae</taxon>
        <taxon>Xenopus</taxon>
        <taxon>Silurana</taxon>
    </lineage>
</organism>
<keyword evidence="6 10" id="KW-0720">Serine protease</keyword>
<dbReference type="Gene3D" id="2.40.10.120">
    <property type="match status" value="1"/>
</dbReference>
<dbReference type="RefSeq" id="XP_002936002.1">
    <property type="nucleotide sequence ID" value="XM_002935956.5"/>
</dbReference>
<evidence type="ECO:0000256" key="5">
    <source>
        <dbReference type="ARBA" id="ARBA00022801"/>
    </source>
</evidence>
<reference evidence="13" key="1">
    <citation type="submission" date="2025-08" db="UniProtKB">
        <authorList>
            <consortium name="RefSeq"/>
        </authorList>
    </citation>
    <scope>IDENTIFICATION</scope>
    <source>
        <strain evidence="13">Nigerian</strain>
        <tissue evidence="13">Liver and blood</tissue>
    </source>
</reference>
<dbReference type="GO" id="GO:0005777">
    <property type="term" value="C:peroxisome"/>
    <property type="evidence" value="ECO:0000318"/>
    <property type="project" value="GO_Central"/>
</dbReference>